<dbReference type="EMBL" id="VCIW01000013">
    <property type="protein sequence ID" value="TLS50745.1"/>
    <property type="molecule type" value="Genomic_DNA"/>
</dbReference>
<organism evidence="2 3">
    <name type="scientific">Paenibacillus antri</name>
    <dbReference type="NCBI Taxonomy" id="2582848"/>
    <lineage>
        <taxon>Bacteria</taxon>
        <taxon>Bacillati</taxon>
        <taxon>Bacillota</taxon>
        <taxon>Bacilli</taxon>
        <taxon>Bacillales</taxon>
        <taxon>Paenibacillaceae</taxon>
        <taxon>Paenibacillus</taxon>
    </lineage>
</organism>
<name>A0A5R9GH39_9BACL</name>
<protein>
    <submittedName>
        <fullName evidence="2">GyrI-like domain-containing protein</fullName>
    </submittedName>
</protein>
<dbReference type="Pfam" id="PF14526">
    <property type="entry name" value="Cass2"/>
    <property type="match status" value="1"/>
</dbReference>
<dbReference type="Proteomes" id="UP000309676">
    <property type="component" value="Unassembled WGS sequence"/>
</dbReference>
<dbReference type="InterPro" id="IPR011256">
    <property type="entry name" value="Reg_factor_effector_dom_sf"/>
</dbReference>
<feature type="domain" description="AraC effector-binding" evidence="1">
    <location>
        <begin position="5"/>
        <end position="148"/>
    </location>
</feature>
<gene>
    <name evidence="2" type="ORF">FE782_18775</name>
</gene>
<keyword evidence="3" id="KW-1185">Reference proteome</keyword>
<evidence type="ECO:0000313" key="2">
    <source>
        <dbReference type="EMBL" id="TLS50745.1"/>
    </source>
</evidence>
<dbReference type="SUPFAM" id="SSF55136">
    <property type="entry name" value="Probable bacterial effector-binding domain"/>
    <property type="match status" value="1"/>
</dbReference>
<dbReference type="AlphaFoldDB" id="A0A5R9GH39"/>
<dbReference type="RefSeq" id="WP_138195779.1">
    <property type="nucleotide sequence ID" value="NZ_VCIW01000013.1"/>
</dbReference>
<dbReference type="OrthoDB" id="2734147at2"/>
<sequence length="149" mass="16930">MTAIRQVQVVELPEIHLIGLSITSPFKGHQPDRVEKMKQEFLTRKDEISNAIRPERCVSPSFSSEVLFTYFVCMEAADLSAIPEGMIGFTVPPHRYAKVVSAGDPYQDIREYLKGNRLRPNERALALEVYHFENPVWPSGAEVFVPILE</sequence>
<dbReference type="InterPro" id="IPR029441">
    <property type="entry name" value="Cass2"/>
</dbReference>
<proteinExistence type="predicted"/>
<accession>A0A5R9GH39</accession>
<evidence type="ECO:0000313" key="3">
    <source>
        <dbReference type="Proteomes" id="UP000309676"/>
    </source>
</evidence>
<dbReference type="SMART" id="SM00871">
    <property type="entry name" value="AraC_E_bind"/>
    <property type="match status" value="1"/>
</dbReference>
<reference evidence="2 3" key="1">
    <citation type="submission" date="2019-05" db="EMBL/GenBank/DDBJ databases">
        <authorList>
            <person name="Narsing Rao M.P."/>
            <person name="Li W.J."/>
        </authorList>
    </citation>
    <scope>NUCLEOTIDE SEQUENCE [LARGE SCALE GENOMIC DNA]</scope>
    <source>
        <strain evidence="2 3">SYSU_K30003</strain>
    </source>
</reference>
<evidence type="ECO:0000259" key="1">
    <source>
        <dbReference type="SMART" id="SM00871"/>
    </source>
</evidence>
<dbReference type="Gene3D" id="3.20.80.10">
    <property type="entry name" value="Regulatory factor, effector binding domain"/>
    <property type="match status" value="1"/>
</dbReference>
<dbReference type="InterPro" id="IPR010499">
    <property type="entry name" value="AraC_E-bd"/>
</dbReference>
<comment type="caution">
    <text evidence="2">The sequence shown here is derived from an EMBL/GenBank/DDBJ whole genome shotgun (WGS) entry which is preliminary data.</text>
</comment>